<name>A0ABD3M608_9STRA</name>
<accession>A0ABD3M608</accession>
<feature type="compositionally biased region" description="Polar residues" evidence="5">
    <location>
        <begin position="346"/>
        <end position="358"/>
    </location>
</feature>
<keyword evidence="8" id="KW-1185">Reference proteome</keyword>
<comment type="subcellular location">
    <subcellularLocation>
        <location evidence="4">Nucleus</location>
    </subcellularLocation>
</comment>
<dbReference type="CDD" id="cd00086">
    <property type="entry name" value="homeodomain"/>
    <property type="match status" value="1"/>
</dbReference>
<dbReference type="GO" id="GO:0005634">
    <property type="term" value="C:nucleus"/>
    <property type="evidence" value="ECO:0007669"/>
    <property type="project" value="UniProtKB-SubCell"/>
</dbReference>
<dbReference type="InterPro" id="IPR009057">
    <property type="entry name" value="Homeodomain-like_sf"/>
</dbReference>
<evidence type="ECO:0000313" key="8">
    <source>
        <dbReference type="Proteomes" id="UP001530293"/>
    </source>
</evidence>
<dbReference type="SUPFAM" id="SSF46689">
    <property type="entry name" value="Homeodomain-like"/>
    <property type="match status" value="1"/>
</dbReference>
<organism evidence="7 8">
    <name type="scientific">Discostella pseudostelligera</name>
    <dbReference type="NCBI Taxonomy" id="259834"/>
    <lineage>
        <taxon>Eukaryota</taxon>
        <taxon>Sar</taxon>
        <taxon>Stramenopiles</taxon>
        <taxon>Ochrophyta</taxon>
        <taxon>Bacillariophyta</taxon>
        <taxon>Coscinodiscophyceae</taxon>
        <taxon>Thalassiosirophycidae</taxon>
        <taxon>Stephanodiscales</taxon>
        <taxon>Stephanodiscaceae</taxon>
        <taxon>Discostella</taxon>
    </lineage>
</organism>
<dbReference type="InterPro" id="IPR008422">
    <property type="entry name" value="KN_HD"/>
</dbReference>
<feature type="region of interest" description="Disordered" evidence="5">
    <location>
        <begin position="84"/>
        <end position="106"/>
    </location>
</feature>
<dbReference type="PROSITE" id="PS50071">
    <property type="entry name" value="HOMEOBOX_2"/>
    <property type="match status" value="1"/>
</dbReference>
<dbReference type="EMBL" id="JALLBG020000214">
    <property type="protein sequence ID" value="KAL3759047.1"/>
    <property type="molecule type" value="Genomic_DNA"/>
</dbReference>
<keyword evidence="3 4" id="KW-0539">Nucleus</keyword>
<dbReference type="AlphaFoldDB" id="A0ABD3M608"/>
<dbReference type="Proteomes" id="UP001530293">
    <property type="component" value="Unassembled WGS sequence"/>
</dbReference>
<feature type="domain" description="Homeobox" evidence="6">
    <location>
        <begin position="214"/>
        <end position="277"/>
    </location>
</feature>
<dbReference type="Gene3D" id="1.10.10.60">
    <property type="entry name" value="Homeodomain-like"/>
    <property type="match status" value="1"/>
</dbReference>
<evidence type="ECO:0000256" key="1">
    <source>
        <dbReference type="ARBA" id="ARBA00023125"/>
    </source>
</evidence>
<dbReference type="InterPro" id="IPR001356">
    <property type="entry name" value="HD"/>
</dbReference>
<keyword evidence="2 4" id="KW-0371">Homeobox</keyword>
<feature type="DNA-binding region" description="Homeobox" evidence="4">
    <location>
        <begin position="216"/>
        <end position="278"/>
    </location>
</feature>
<dbReference type="GO" id="GO:0003677">
    <property type="term" value="F:DNA binding"/>
    <property type="evidence" value="ECO:0007669"/>
    <property type="project" value="UniProtKB-UniRule"/>
</dbReference>
<keyword evidence="1 4" id="KW-0238">DNA-binding</keyword>
<evidence type="ECO:0000259" key="6">
    <source>
        <dbReference type="PROSITE" id="PS50071"/>
    </source>
</evidence>
<evidence type="ECO:0000256" key="2">
    <source>
        <dbReference type="ARBA" id="ARBA00023155"/>
    </source>
</evidence>
<evidence type="ECO:0000313" key="7">
    <source>
        <dbReference type="EMBL" id="KAL3759047.1"/>
    </source>
</evidence>
<evidence type="ECO:0000256" key="4">
    <source>
        <dbReference type="PROSITE-ProRule" id="PRU00108"/>
    </source>
</evidence>
<protein>
    <recommendedName>
        <fullName evidence="6">Homeobox domain-containing protein</fullName>
    </recommendedName>
</protein>
<reference evidence="7 8" key="1">
    <citation type="submission" date="2024-10" db="EMBL/GenBank/DDBJ databases">
        <title>Updated reference genomes for cyclostephanoid diatoms.</title>
        <authorList>
            <person name="Roberts W.R."/>
            <person name="Alverson A.J."/>
        </authorList>
    </citation>
    <scope>NUCLEOTIDE SEQUENCE [LARGE SCALE GENOMIC DNA]</scope>
    <source>
        <strain evidence="7 8">AJA232-27</strain>
    </source>
</reference>
<evidence type="ECO:0000256" key="5">
    <source>
        <dbReference type="SAM" id="MobiDB-lite"/>
    </source>
</evidence>
<comment type="caution">
    <text evidence="7">The sequence shown here is derived from an EMBL/GenBank/DDBJ whole genome shotgun (WGS) entry which is preliminary data.</text>
</comment>
<evidence type="ECO:0000256" key="3">
    <source>
        <dbReference type="ARBA" id="ARBA00023242"/>
    </source>
</evidence>
<proteinExistence type="predicted"/>
<gene>
    <name evidence="7" type="ORF">ACHAWU_008656</name>
</gene>
<feature type="region of interest" description="Disordered" evidence="5">
    <location>
        <begin position="342"/>
        <end position="365"/>
    </location>
</feature>
<sequence length="486" mass="54377">MFSFTIKIFYSFPQLRHLLSVFVTSSIHLTTRTISDIIIERVIITMSDFDKLLRHTDFRTVLQLADMLRYQKAKLENRRGHEGLQPIYASSSPSQTRKKKSAFGGSRSEISQIREVGIRESSVYDNAAELLRVSLLPPSNSGSIALKRGECIITDSLIDETIESLADELRFYLDIMKQRVARRGSQVSGPISNEGDALDTKRVWVGAGANAVDEKRNPVADKFSKLQTDLLTDWMIAHKEHPFPDNDEIHALATAANLTPTQIINWTTNVRKRNLKATVVKEKKPHHFLDYMFLATDREKRMLEVHPAINMSMFNNAQTPNSISCLASNVCNTAPVQRLVPDHAPSGSNNQAQQQPMNTRRHVASPKNNAQIFRRGKGQGHKKAELLAKLAEREGAKESERCVLQEVAPRGMDDTPAGYFDKDDDKLGFDALDVRIFEQIGNDFDSIPPVAISNGEQPFVVSFESLGDIPFVDCVDDYVLGLIAGV</sequence>
<dbReference type="Pfam" id="PF05920">
    <property type="entry name" value="Homeobox_KN"/>
    <property type="match status" value="1"/>
</dbReference>